<protein>
    <recommendedName>
        <fullName evidence="11">Transcriptional regulator WhiB</fullName>
    </recommendedName>
</protein>
<evidence type="ECO:0000256" key="10">
    <source>
        <dbReference type="ARBA" id="ARBA00023163"/>
    </source>
</evidence>
<evidence type="ECO:0000256" key="3">
    <source>
        <dbReference type="ARBA" id="ARBA00022485"/>
    </source>
</evidence>
<proteinExistence type="inferred from homology"/>
<feature type="binding site" evidence="11">
    <location>
        <position position="49"/>
    </location>
    <ligand>
        <name>[4Fe-4S] cluster</name>
        <dbReference type="ChEBI" id="CHEBI:49883"/>
    </ligand>
</feature>
<evidence type="ECO:0000256" key="1">
    <source>
        <dbReference type="ARBA" id="ARBA00004496"/>
    </source>
</evidence>
<dbReference type="GO" id="GO:0003677">
    <property type="term" value="F:DNA binding"/>
    <property type="evidence" value="ECO:0007669"/>
    <property type="project" value="UniProtKB-UniRule"/>
</dbReference>
<keyword evidence="3 11" id="KW-0004">4Fe-4S</keyword>
<comment type="subcellular location">
    <subcellularLocation>
        <location evidence="1 11">Cytoplasm</location>
    </subcellularLocation>
</comment>
<dbReference type="PROSITE" id="PS51674">
    <property type="entry name" value="4FE4S_WBL"/>
    <property type="match status" value="1"/>
</dbReference>
<comment type="similarity">
    <text evidence="2 11">Belongs to the WhiB family.</text>
</comment>
<name>A0A6G4WVX2_9ACTN</name>
<accession>A0A6G4WVX2</accession>
<keyword evidence="10 11" id="KW-0804">Transcription</keyword>
<evidence type="ECO:0000256" key="11">
    <source>
        <dbReference type="HAMAP-Rule" id="MF_01479"/>
    </source>
</evidence>
<evidence type="ECO:0000256" key="7">
    <source>
        <dbReference type="ARBA" id="ARBA00023015"/>
    </source>
</evidence>
<dbReference type="Proteomes" id="UP000477722">
    <property type="component" value="Unassembled WGS sequence"/>
</dbReference>
<dbReference type="GO" id="GO:0046872">
    <property type="term" value="F:metal ion binding"/>
    <property type="evidence" value="ECO:0007669"/>
    <property type="project" value="UniProtKB-KW"/>
</dbReference>
<comment type="PTM">
    <text evidence="11">Upon Fe-S cluster removal intramolecular disulfide bonds are formed.</text>
</comment>
<dbReference type="RefSeq" id="WP_165298848.1">
    <property type="nucleotide sequence ID" value="NZ_JAAKZZ010000100.1"/>
</dbReference>
<evidence type="ECO:0000256" key="2">
    <source>
        <dbReference type="ARBA" id="ARBA00006597"/>
    </source>
</evidence>
<keyword evidence="11" id="KW-0963">Cytoplasm</keyword>
<keyword evidence="15" id="KW-1185">Reference proteome</keyword>
<feature type="binding site" evidence="11">
    <location>
        <position position="22"/>
    </location>
    <ligand>
        <name>[4Fe-4S] cluster</name>
        <dbReference type="ChEBI" id="CHEBI:49883"/>
    </ligand>
</feature>
<keyword evidence="6 11" id="KW-0411">Iron-sulfur</keyword>
<feature type="binding site" evidence="11">
    <location>
        <position position="58"/>
    </location>
    <ligand>
        <name>[4Fe-4S] cluster</name>
        <dbReference type="ChEBI" id="CHEBI:49883"/>
    </ligand>
</feature>
<evidence type="ECO:0000313" key="14">
    <source>
        <dbReference type="EMBL" id="NGO69153.1"/>
    </source>
</evidence>
<dbReference type="PANTHER" id="PTHR38839">
    <property type="entry name" value="TRANSCRIPTIONAL REGULATOR WHID-RELATED"/>
    <property type="match status" value="1"/>
</dbReference>
<dbReference type="GO" id="GO:0005737">
    <property type="term" value="C:cytoplasm"/>
    <property type="evidence" value="ECO:0007669"/>
    <property type="project" value="UniProtKB-SubCell"/>
</dbReference>
<dbReference type="GO" id="GO:0045892">
    <property type="term" value="P:negative regulation of DNA-templated transcription"/>
    <property type="evidence" value="ECO:0007669"/>
    <property type="project" value="TreeGrafter"/>
</dbReference>
<evidence type="ECO:0000256" key="9">
    <source>
        <dbReference type="ARBA" id="ARBA00023157"/>
    </source>
</evidence>
<organism evidence="14 15">
    <name type="scientific">Streptomyces boncukensis</name>
    <dbReference type="NCBI Taxonomy" id="2711219"/>
    <lineage>
        <taxon>Bacteria</taxon>
        <taxon>Bacillati</taxon>
        <taxon>Actinomycetota</taxon>
        <taxon>Actinomycetes</taxon>
        <taxon>Kitasatosporales</taxon>
        <taxon>Streptomycetaceae</taxon>
        <taxon>Streptomyces</taxon>
    </lineage>
</organism>
<comment type="function">
    <text evidence="11">Acts as a transcriptional regulator. Probably redox-responsive. The apo- but not holo-form probably binds DNA.</text>
</comment>
<reference evidence="14 15" key="1">
    <citation type="submission" date="2020-02" db="EMBL/GenBank/DDBJ databases">
        <title>Whole-genome analyses of novel actinobacteria.</title>
        <authorList>
            <person name="Sahin N."/>
            <person name="Tatar D."/>
        </authorList>
    </citation>
    <scope>NUCLEOTIDE SEQUENCE [LARGE SCALE GENOMIC DNA]</scope>
    <source>
        <strain evidence="14 15">SB3404</strain>
    </source>
</reference>
<keyword evidence="7 11" id="KW-0805">Transcription regulation</keyword>
<keyword evidence="4 11" id="KW-0479">Metal-binding</keyword>
<evidence type="ECO:0000256" key="12">
    <source>
        <dbReference type="SAM" id="MobiDB-lite"/>
    </source>
</evidence>
<dbReference type="HAMAP" id="MF_01479">
    <property type="entry name" value="WhiB"/>
    <property type="match status" value="1"/>
</dbReference>
<sequence>MTSRHAPDTLPPPRRRLRQAACAAEGIDPDVMFPPRSNAALVAEARAVCASCPVRPACLAWALDHPRDAAYGVWGGLTEAERAAVLRRRQPRDPDHPRPPRTGGRPRAACGTPAAYDRHVRHHERIDDACREAKRRHDAAYRARTTAGAS</sequence>
<gene>
    <name evidence="11" type="primary">whiB</name>
    <name evidence="14" type="ORF">G5C65_12460</name>
</gene>
<comment type="cofactor">
    <cofactor evidence="11">
        <name>[4Fe-4S] cluster</name>
        <dbReference type="ChEBI" id="CHEBI:49883"/>
    </cofactor>
    <text evidence="11">Binds 1 [4Fe-4S] cluster per subunit. Following nitrosylation of the [4Fe-4S] cluster binds 1 [4Fe-8(NO)] cluster per subunit.</text>
</comment>
<comment type="caution">
    <text evidence="14">The sequence shown here is derived from an EMBL/GenBank/DDBJ whole genome shotgun (WGS) entry which is preliminary data.</text>
</comment>
<dbReference type="Pfam" id="PF02467">
    <property type="entry name" value="Whib"/>
    <property type="match status" value="1"/>
</dbReference>
<keyword evidence="9 11" id="KW-1015">Disulfide bond</keyword>
<dbReference type="AlphaFoldDB" id="A0A6G4WVX2"/>
<comment type="PTM">
    <text evidence="11">The Fe-S cluster can be nitrosylated by nitric oxide (NO).</text>
</comment>
<feature type="binding site" evidence="11">
    <location>
        <position position="52"/>
    </location>
    <ligand>
        <name>[4Fe-4S] cluster</name>
        <dbReference type="ChEBI" id="CHEBI:49883"/>
    </ligand>
</feature>
<dbReference type="EMBL" id="JAAKZZ010000100">
    <property type="protein sequence ID" value="NGO69153.1"/>
    <property type="molecule type" value="Genomic_DNA"/>
</dbReference>
<evidence type="ECO:0000256" key="4">
    <source>
        <dbReference type="ARBA" id="ARBA00022723"/>
    </source>
</evidence>
<evidence type="ECO:0000313" key="15">
    <source>
        <dbReference type="Proteomes" id="UP000477722"/>
    </source>
</evidence>
<keyword evidence="8 11" id="KW-0238">DNA-binding</keyword>
<dbReference type="GO" id="GO:0045454">
    <property type="term" value="P:cell redox homeostasis"/>
    <property type="evidence" value="ECO:0007669"/>
    <property type="project" value="TreeGrafter"/>
</dbReference>
<keyword evidence="5 11" id="KW-0408">Iron</keyword>
<evidence type="ECO:0000256" key="6">
    <source>
        <dbReference type="ARBA" id="ARBA00023014"/>
    </source>
</evidence>
<feature type="region of interest" description="Disordered" evidence="12">
    <location>
        <begin position="84"/>
        <end position="122"/>
    </location>
</feature>
<evidence type="ECO:0000256" key="8">
    <source>
        <dbReference type="ARBA" id="ARBA00023125"/>
    </source>
</evidence>
<dbReference type="InterPro" id="IPR034768">
    <property type="entry name" value="4FE4S_WBL"/>
</dbReference>
<feature type="domain" description="4Fe-4S Wbl-type" evidence="13">
    <location>
        <begin position="21"/>
        <end position="84"/>
    </location>
</feature>
<dbReference type="InterPro" id="IPR003482">
    <property type="entry name" value="Whib"/>
</dbReference>
<dbReference type="GO" id="GO:0035731">
    <property type="term" value="F:dinitrosyl-iron complex binding"/>
    <property type="evidence" value="ECO:0007669"/>
    <property type="project" value="UniProtKB-UniRule"/>
</dbReference>
<dbReference type="GO" id="GO:0051539">
    <property type="term" value="F:4 iron, 4 sulfur cluster binding"/>
    <property type="evidence" value="ECO:0007669"/>
    <property type="project" value="UniProtKB-UniRule"/>
</dbReference>
<evidence type="ECO:0000259" key="13">
    <source>
        <dbReference type="PROSITE" id="PS51674"/>
    </source>
</evidence>
<dbReference type="GO" id="GO:0047134">
    <property type="term" value="F:protein-disulfide reductase [NAD(P)H] activity"/>
    <property type="evidence" value="ECO:0007669"/>
    <property type="project" value="TreeGrafter"/>
</dbReference>
<evidence type="ECO:0000256" key="5">
    <source>
        <dbReference type="ARBA" id="ARBA00023004"/>
    </source>
</evidence>